<evidence type="ECO:0000313" key="3">
    <source>
        <dbReference type="Proteomes" id="UP001305779"/>
    </source>
</evidence>
<keyword evidence="3" id="KW-1185">Reference proteome</keyword>
<sequence length="686" mass="75581">MANGKASKNEARLSDVLEAIEREVKEVGDHADKDSQEQFLRKLLVPKYISELGERHIKAEVAKYRSSLISKLKGNTYSLGPGVKGGPGRAQNYGINDLFVLGPRRILKPEFLNKHFDTGSEEASPRRKTPRQSTEVTKASRTATTPQKAGYESPASRRDSAPKDVPFSAIASPSMASGIDTGPRSNEEKKRTAVTFETDKDRPHKHRKTGSESRAAIEPSLEPPQPNPHPKFKLRLKNPGASANASPSRKGSFVAPPTQEAESPAANNSETSFSAASPSVATIPAASCQQTDSAIAPAAEMQKQSTEMDPAEMNSGEVAPEVTAPAETSPGQAAPMQIASASASADMAKPPSVPTSFSKQHSIADHLGPSGPPANPDQIRDWEVRSNVFNKKPISPPTFQPHKDEPQIFPYGDQGWLLDLWKRLENSLWFAMNSLFNEHGFEEKAPSQFVASPGPELRELYETLVGGEGQWETWVVDQKMKGVDCLRQDCTLAGLFGVSIFSMLQQELPWNVQKDLPAQIGERNLRHFEAAMRDIGHDTNNFLRNMAAKQYEDREFQSKVVAQYAKRQLGALVLTLQPHLEKLIKSNTRKGSLGCKKWTEFLEAAFVDAINIKHILQASKMGPFDFPWPTAGVEINLDEHRPFFEMPGTTHTLHTFLPAVRRVMPDKVVIFSPAVVFSWSLPEGEQ</sequence>
<feature type="region of interest" description="Disordered" evidence="1">
    <location>
        <begin position="116"/>
        <end position="379"/>
    </location>
</feature>
<evidence type="ECO:0000256" key="1">
    <source>
        <dbReference type="SAM" id="MobiDB-lite"/>
    </source>
</evidence>
<reference evidence="2 3" key="1">
    <citation type="journal article" date="2023" name="G3 (Bethesda)">
        <title>A chromosome-level genome assembly of Zasmidium syzygii isolated from banana leaves.</title>
        <authorList>
            <person name="van Westerhoven A.C."/>
            <person name="Mehrabi R."/>
            <person name="Talebi R."/>
            <person name="Steentjes M.B.F."/>
            <person name="Corcolon B."/>
            <person name="Chong P.A."/>
            <person name="Kema G.H.J."/>
            <person name="Seidl M.F."/>
        </authorList>
    </citation>
    <scope>NUCLEOTIDE SEQUENCE [LARGE SCALE GENOMIC DNA]</scope>
    <source>
        <strain evidence="2 3">P124</strain>
    </source>
</reference>
<dbReference type="EMBL" id="JAXOVC010000002">
    <property type="protein sequence ID" value="KAK4504989.1"/>
    <property type="molecule type" value="Genomic_DNA"/>
</dbReference>
<organism evidence="2 3">
    <name type="scientific">Zasmidium cellare</name>
    <name type="common">Wine cellar mold</name>
    <name type="synonym">Racodium cellare</name>
    <dbReference type="NCBI Taxonomy" id="395010"/>
    <lineage>
        <taxon>Eukaryota</taxon>
        <taxon>Fungi</taxon>
        <taxon>Dikarya</taxon>
        <taxon>Ascomycota</taxon>
        <taxon>Pezizomycotina</taxon>
        <taxon>Dothideomycetes</taxon>
        <taxon>Dothideomycetidae</taxon>
        <taxon>Mycosphaerellales</taxon>
        <taxon>Mycosphaerellaceae</taxon>
        <taxon>Zasmidium</taxon>
    </lineage>
</organism>
<feature type="compositionally biased region" description="Polar residues" evidence="1">
    <location>
        <begin position="265"/>
        <end position="280"/>
    </location>
</feature>
<feature type="compositionally biased region" description="Polar residues" evidence="1">
    <location>
        <begin position="131"/>
        <end position="147"/>
    </location>
</feature>
<dbReference type="Proteomes" id="UP001305779">
    <property type="component" value="Unassembled WGS sequence"/>
</dbReference>
<comment type="caution">
    <text evidence="2">The sequence shown here is derived from an EMBL/GenBank/DDBJ whole genome shotgun (WGS) entry which is preliminary data.</text>
</comment>
<protein>
    <submittedName>
        <fullName evidence="2">Uncharacterized protein</fullName>
    </submittedName>
</protein>
<proteinExistence type="predicted"/>
<gene>
    <name evidence="2" type="ORF">PRZ48_002952</name>
</gene>
<feature type="compositionally biased region" description="Basic and acidic residues" evidence="1">
    <location>
        <begin position="185"/>
        <end position="202"/>
    </location>
</feature>
<accession>A0ABR0EUB2</accession>
<name>A0ABR0EUB2_ZASCE</name>
<evidence type="ECO:0000313" key="2">
    <source>
        <dbReference type="EMBL" id="KAK4504989.1"/>
    </source>
</evidence>